<gene>
    <name evidence="1" type="ORF">PD5205_02742</name>
</gene>
<proteinExistence type="predicted"/>
<evidence type="ECO:0000313" key="2">
    <source>
        <dbReference type="Proteomes" id="UP000195953"/>
    </source>
</evidence>
<evidence type="ECO:0000313" key="1">
    <source>
        <dbReference type="EMBL" id="SMR04032.1"/>
    </source>
</evidence>
<reference evidence="1 2" key="1">
    <citation type="submission" date="2017-05" db="EMBL/GenBank/DDBJ databases">
        <authorList>
            <person name="Song R."/>
            <person name="Chenine A.L."/>
            <person name="Ruprecht R.M."/>
        </authorList>
    </citation>
    <scope>NUCLEOTIDE SEQUENCE [LARGE SCALE GENOMIC DNA]</scope>
    <source>
        <strain evidence="1">PD5205</strain>
    </source>
</reference>
<accession>A0A1Y6HQA7</accession>
<name>A0A1Y6HQA7_9XANT</name>
<dbReference type="EMBL" id="LT853885">
    <property type="protein sequence ID" value="SMR04032.1"/>
    <property type="molecule type" value="Genomic_DNA"/>
</dbReference>
<protein>
    <submittedName>
        <fullName evidence="1">Uncharacterized protein</fullName>
    </submittedName>
</protein>
<organism evidence="1 2">
    <name type="scientific">Xanthomonas fragariae</name>
    <dbReference type="NCBI Taxonomy" id="48664"/>
    <lineage>
        <taxon>Bacteria</taxon>
        <taxon>Pseudomonadati</taxon>
        <taxon>Pseudomonadota</taxon>
        <taxon>Gammaproteobacteria</taxon>
        <taxon>Lysobacterales</taxon>
        <taxon>Lysobacteraceae</taxon>
        <taxon>Xanthomonas</taxon>
    </lineage>
</organism>
<dbReference type="Proteomes" id="UP000195953">
    <property type="component" value="Chromosome 1"/>
</dbReference>
<dbReference type="AlphaFoldDB" id="A0A1Y6HQA7"/>
<sequence>MAGASVSASIAFNCDCSGVMPALSIAASSEPVRHRSAILASTEPADRVSRASCSTNAYWMVNERSASTSKLPQLVRSDGTGLALSHLALTNALRSWHALMVRSRW</sequence>